<dbReference type="EMBL" id="BK032620">
    <property type="protein sequence ID" value="DAF51697.1"/>
    <property type="molecule type" value="Genomic_DNA"/>
</dbReference>
<name>A0A8S5SL10_9CAUD</name>
<sequence length="36" mass="3942">MINSIKLNKSKRTAAMPEPKSGALPFFHTSIILQNG</sequence>
<accession>A0A8S5SL10</accession>
<organism evidence="2">
    <name type="scientific">Myoviridae sp. ctgEf1</name>
    <dbReference type="NCBI Taxonomy" id="2827699"/>
    <lineage>
        <taxon>Viruses</taxon>
        <taxon>Duplodnaviria</taxon>
        <taxon>Heunggongvirae</taxon>
        <taxon>Uroviricota</taxon>
        <taxon>Caudoviricetes</taxon>
    </lineage>
</organism>
<reference evidence="2" key="1">
    <citation type="journal article" date="2021" name="Proc. Natl. Acad. Sci. U.S.A.">
        <title>A Catalog of Tens of Thousands of Viruses from Human Metagenomes Reveals Hidden Associations with Chronic Diseases.</title>
        <authorList>
            <person name="Tisza M.J."/>
            <person name="Buck C.B."/>
        </authorList>
    </citation>
    <scope>NUCLEOTIDE SEQUENCE</scope>
    <source>
        <strain evidence="2">CtgEf1</strain>
    </source>
</reference>
<feature type="region of interest" description="Disordered" evidence="1">
    <location>
        <begin position="1"/>
        <end position="21"/>
    </location>
</feature>
<proteinExistence type="predicted"/>
<evidence type="ECO:0000313" key="2">
    <source>
        <dbReference type="EMBL" id="DAF51697.1"/>
    </source>
</evidence>
<evidence type="ECO:0000256" key="1">
    <source>
        <dbReference type="SAM" id="MobiDB-lite"/>
    </source>
</evidence>
<protein>
    <submittedName>
        <fullName evidence="2">Uncharacterized protein</fullName>
    </submittedName>
</protein>